<name>A0A0A9A8X9_ARUDO</name>
<feature type="compositionally biased region" description="Basic and acidic residues" evidence="1">
    <location>
        <begin position="88"/>
        <end position="115"/>
    </location>
</feature>
<protein>
    <submittedName>
        <fullName evidence="2">Uncharacterized protein</fullName>
    </submittedName>
</protein>
<evidence type="ECO:0000256" key="1">
    <source>
        <dbReference type="SAM" id="MobiDB-lite"/>
    </source>
</evidence>
<dbReference type="EMBL" id="GBRH01250359">
    <property type="protein sequence ID" value="JAD47536.1"/>
    <property type="molecule type" value="Transcribed_RNA"/>
</dbReference>
<accession>A0A0A9A8X9</accession>
<proteinExistence type="predicted"/>
<organism evidence="2">
    <name type="scientific">Arundo donax</name>
    <name type="common">Giant reed</name>
    <name type="synonym">Donax arundinaceus</name>
    <dbReference type="NCBI Taxonomy" id="35708"/>
    <lineage>
        <taxon>Eukaryota</taxon>
        <taxon>Viridiplantae</taxon>
        <taxon>Streptophyta</taxon>
        <taxon>Embryophyta</taxon>
        <taxon>Tracheophyta</taxon>
        <taxon>Spermatophyta</taxon>
        <taxon>Magnoliopsida</taxon>
        <taxon>Liliopsida</taxon>
        <taxon>Poales</taxon>
        <taxon>Poaceae</taxon>
        <taxon>PACMAD clade</taxon>
        <taxon>Arundinoideae</taxon>
        <taxon>Arundineae</taxon>
        <taxon>Arundo</taxon>
    </lineage>
</organism>
<feature type="region of interest" description="Disordered" evidence="1">
    <location>
        <begin position="68"/>
        <end position="140"/>
    </location>
</feature>
<reference evidence="2" key="1">
    <citation type="submission" date="2014-09" db="EMBL/GenBank/DDBJ databases">
        <authorList>
            <person name="Magalhaes I.L.F."/>
            <person name="Oliveira U."/>
            <person name="Santos F.R."/>
            <person name="Vidigal T.H.D.A."/>
            <person name="Brescovit A.D."/>
            <person name="Santos A.J."/>
        </authorList>
    </citation>
    <scope>NUCLEOTIDE SEQUENCE</scope>
    <source>
        <tissue evidence="2">Shoot tissue taken approximately 20 cm above the soil surface</tissue>
    </source>
</reference>
<reference evidence="2" key="2">
    <citation type="journal article" date="2015" name="Data Brief">
        <title>Shoot transcriptome of the giant reed, Arundo donax.</title>
        <authorList>
            <person name="Barrero R.A."/>
            <person name="Guerrero F.D."/>
            <person name="Moolhuijzen P."/>
            <person name="Goolsby J.A."/>
            <person name="Tidwell J."/>
            <person name="Bellgard S.E."/>
            <person name="Bellgard M.I."/>
        </authorList>
    </citation>
    <scope>NUCLEOTIDE SEQUENCE</scope>
    <source>
        <tissue evidence="2">Shoot tissue taken approximately 20 cm above the soil surface</tissue>
    </source>
</reference>
<sequence length="140" mass="15531">MVGARAPRTYRRLLPRCTSCSGRTTARQDLMQVGMFWRPKPMNLPSARVILQPGAIFSLTKSFTSELQQSTMQKSGMAAVHRAQGRGGGRERGQGRDGGGKERGQGQSCGEERRQGQSCGRERRRPPPTARAELRCPCWQ</sequence>
<dbReference type="AlphaFoldDB" id="A0A0A9A8X9"/>
<evidence type="ECO:0000313" key="2">
    <source>
        <dbReference type="EMBL" id="JAD47536.1"/>
    </source>
</evidence>